<gene>
    <name evidence="9" type="primary">SPBPB10D8.01</name>
    <name evidence="9" type="ORF">LOC62_07G008903</name>
</gene>
<evidence type="ECO:0000256" key="4">
    <source>
        <dbReference type="ARBA" id="ARBA00022989"/>
    </source>
</evidence>
<name>A0AAF0YJW9_9TREE</name>
<dbReference type="GO" id="GO:0016020">
    <property type="term" value="C:membrane"/>
    <property type="evidence" value="ECO:0007669"/>
    <property type="project" value="UniProtKB-SubCell"/>
</dbReference>
<feature type="transmembrane region" description="Helical" evidence="7">
    <location>
        <begin position="141"/>
        <end position="163"/>
    </location>
</feature>
<dbReference type="SUPFAM" id="SSF103473">
    <property type="entry name" value="MFS general substrate transporter"/>
    <property type="match status" value="1"/>
</dbReference>
<feature type="transmembrane region" description="Helical" evidence="7">
    <location>
        <begin position="370"/>
        <end position="388"/>
    </location>
</feature>
<dbReference type="InterPro" id="IPR036259">
    <property type="entry name" value="MFS_trans_sf"/>
</dbReference>
<evidence type="ECO:0000259" key="8">
    <source>
        <dbReference type="PROSITE" id="PS50850"/>
    </source>
</evidence>
<protein>
    <submittedName>
        <fullName evidence="9">Purtative transporter</fullName>
    </submittedName>
</protein>
<dbReference type="PROSITE" id="PS50850">
    <property type="entry name" value="MFS"/>
    <property type="match status" value="1"/>
</dbReference>
<keyword evidence="5 7" id="KW-0472">Membrane</keyword>
<feature type="transmembrane region" description="Helical" evidence="7">
    <location>
        <begin position="234"/>
        <end position="254"/>
    </location>
</feature>
<keyword evidence="4 7" id="KW-1133">Transmembrane helix</keyword>
<dbReference type="PANTHER" id="PTHR43791">
    <property type="entry name" value="PERMEASE-RELATED"/>
    <property type="match status" value="1"/>
</dbReference>
<dbReference type="Pfam" id="PF07690">
    <property type="entry name" value="MFS_1"/>
    <property type="match status" value="1"/>
</dbReference>
<keyword evidence="2" id="KW-0813">Transport</keyword>
<evidence type="ECO:0000256" key="3">
    <source>
        <dbReference type="ARBA" id="ARBA00022692"/>
    </source>
</evidence>
<dbReference type="InterPro" id="IPR020846">
    <property type="entry name" value="MFS_dom"/>
</dbReference>
<organism evidence="9 10">
    <name type="scientific">Vanrija pseudolonga</name>
    <dbReference type="NCBI Taxonomy" id="143232"/>
    <lineage>
        <taxon>Eukaryota</taxon>
        <taxon>Fungi</taxon>
        <taxon>Dikarya</taxon>
        <taxon>Basidiomycota</taxon>
        <taxon>Agaricomycotina</taxon>
        <taxon>Tremellomycetes</taxon>
        <taxon>Trichosporonales</taxon>
        <taxon>Trichosporonaceae</taxon>
        <taxon>Vanrija</taxon>
    </lineage>
</organism>
<keyword evidence="10" id="KW-1185">Reference proteome</keyword>
<dbReference type="AlphaFoldDB" id="A0AAF0YJW9"/>
<evidence type="ECO:0000313" key="10">
    <source>
        <dbReference type="Proteomes" id="UP000827549"/>
    </source>
</evidence>
<proteinExistence type="inferred from homology"/>
<dbReference type="EMBL" id="CP086720">
    <property type="protein sequence ID" value="WOO85404.1"/>
    <property type="molecule type" value="Genomic_DNA"/>
</dbReference>
<evidence type="ECO:0000256" key="1">
    <source>
        <dbReference type="ARBA" id="ARBA00004141"/>
    </source>
</evidence>
<dbReference type="RefSeq" id="XP_062631430.1">
    <property type="nucleotide sequence ID" value="XM_062775446.1"/>
</dbReference>
<dbReference type="GO" id="GO:0022857">
    <property type="term" value="F:transmembrane transporter activity"/>
    <property type="evidence" value="ECO:0007669"/>
    <property type="project" value="InterPro"/>
</dbReference>
<evidence type="ECO:0000256" key="5">
    <source>
        <dbReference type="ARBA" id="ARBA00023136"/>
    </source>
</evidence>
<dbReference type="GeneID" id="87812067"/>
<feature type="domain" description="Major facilitator superfamily (MFS) profile" evidence="8">
    <location>
        <begin position="74"/>
        <end position="488"/>
    </location>
</feature>
<feature type="transmembrane region" description="Helical" evidence="7">
    <location>
        <begin position="170"/>
        <end position="191"/>
    </location>
</feature>
<dbReference type="InterPro" id="IPR011701">
    <property type="entry name" value="MFS"/>
</dbReference>
<feature type="transmembrane region" description="Helical" evidence="7">
    <location>
        <begin position="111"/>
        <end position="129"/>
    </location>
</feature>
<dbReference type="Gene3D" id="1.20.1250.20">
    <property type="entry name" value="MFS general substrate transporter like domains"/>
    <property type="match status" value="2"/>
</dbReference>
<comment type="similarity">
    <text evidence="6">Belongs to the major facilitator superfamily. Allantoate permease family.</text>
</comment>
<evidence type="ECO:0000256" key="2">
    <source>
        <dbReference type="ARBA" id="ARBA00022448"/>
    </source>
</evidence>
<feature type="transmembrane region" description="Helical" evidence="7">
    <location>
        <begin position="203"/>
        <end position="222"/>
    </location>
</feature>
<reference evidence="9" key="1">
    <citation type="submission" date="2023-10" db="EMBL/GenBank/DDBJ databases">
        <authorList>
            <person name="Noh H."/>
        </authorList>
    </citation>
    <scope>NUCLEOTIDE SEQUENCE</scope>
    <source>
        <strain evidence="9">DUCC4014</strain>
    </source>
</reference>
<feature type="transmembrane region" description="Helical" evidence="7">
    <location>
        <begin position="460"/>
        <end position="481"/>
    </location>
</feature>
<dbReference type="Proteomes" id="UP000827549">
    <property type="component" value="Chromosome 7"/>
</dbReference>
<evidence type="ECO:0000256" key="7">
    <source>
        <dbReference type="SAM" id="Phobius"/>
    </source>
</evidence>
<feature type="transmembrane region" description="Helical" evidence="7">
    <location>
        <begin position="394"/>
        <end position="416"/>
    </location>
</feature>
<sequence>MSLEKDSTKDIEKAGGADVHVGLPLQGAPTTVNANTHTVRLAEADEAAALVAGFTGKIDEAEAARVRRKIDWHLMPPLMLLYLVQFTDKTTLGSSSILGIKKDNHLSASQYNWLATIFYLAYLVFEWPQNLALQRFPPAKWMSLNIFLWSVMLFAQAGCHNFAGLFVCRLFLGVCEGSITAGYLIITSMFYTHEEASRRVGYWFLMNGTAQIFSGLVSFGVYHVDARHFAPWRLFMIITAAVTLLMAVAFYWFVPDSPVNARFLTPEEKVVAIERLKNHSSGIENKTWKKEQFIEAIKDWKPWAFFFYASIAQLPNSLTNQNALIINSFGWSVKQTTLLGIVPGVLEIIAILASSALLKRFKNSRTWIGPLFVLPNFISAVLIISLPWHKKGALLAAMYIGGLGGAPAFVIALGWCTATNAGHTKKTTANTFILIGYCLGNLLAPQMWEARYAPRYYVPWGVILGSYVVASAFMVGIGLALRKENNRRDRLAAAGELPVQKYYDENGQEVDPTFLDLTDRQNLAYRYPL</sequence>
<dbReference type="FunFam" id="1.20.1250.20:FF:000064">
    <property type="entry name" value="MFS allantoate transporter"/>
    <property type="match status" value="1"/>
</dbReference>
<accession>A0AAF0YJW9</accession>
<feature type="transmembrane region" description="Helical" evidence="7">
    <location>
        <begin position="428"/>
        <end position="448"/>
    </location>
</feature>
<keyword evidence="3 7" id="KW-0812">Transmembrane</keyword>
<dbReference type="PANTHER" id="PTHR43791:SF63">
    <property type="entry name" value="HIGH AFFINITY CYSTEINE TRANSPORTER"/>
    <property type="match status" value="1"/>
</dbReference>
<evidence type="ECO:0000256" key="6">
    <source>
        <dbReference type="ARBA" id="ARBA00037968"/>
    </source>
</evidence>
<feature type="transmembrane region" description="Helical" evidence="7">
    <location>
        <begin position="338"/>
        <end position="358"/>
    </location>
</feature>
<comment type="subcellular location">
    <subcellularLocation>
        <location evidence="1">Membrane</location>
        <topology evidence="1">Multi-pass membrane protein</topology>
    </subcellularLocation>
</comment>
<evidence type="ECO:0000313" key="9">
    <source>
        <dbReference type="EMBL" id="WOO85404.1"/>
    </source>
</evidence>